<evidence type="ECO:0000313" key="1">
    <source>
        <dbReference type="EMBL" id="KAJ7028848.1"/>
    </source>
</evidence>
<reference evidence="1" key="1">
    <citation type="submission" date="2023-03" db="EMBL/GenBank/DDBJ databases">
        <title>Massive genome expansion in bonnet fungi (Mycena s.s.) driven by repeated elements and novel gene families across ecological guilds.</title>
        <authorList>
            <consortium name="Lawrence Berkeley National Laboratory"/>
            <person name="Harder C.B."/>
            <person name="Miyauchi S."/>
            <person name="Viragh M."/>
            <person name="Kuo A."/>
            <person name="Thoen E."/>
            <person name="Andreopoulos B."/>
            <person name="Lu D."/>
            <person name="Skrede I."/>
            <person name="Drula E."/>
            <person name="Henrissat B."/>
            <person name="Morin E."/>
            <person name="Kohler A."/>
            <person name="Barry K."/>
            <person name="LaButti K."/>
            <person name="Morin E."/>
            <person name="Salamov A."/>
            <person name="Lipzen A."/>
            <person name="Mereny Z."/>
            <person name="Hegedus B."/>
            <person name="Baldrian P."/>
            <person name="Stursova M."/>
            <person name="Weitz H."/>
            <person name="Taylor A."/>
            <person name="Grigoriev I.V."/>
            <person name="Nagy L.G."/>
            <person name="Martin F."/>
            <person name="Kauserud H."/>
        </authorList>
    </citation>
    <scope>NUCLEOTIDE SEQUENCE</scope>
    <source>
        <strain evidence="1">CBHHK200</strain>
    </source>
</reference>
<evidence type="ECO:0000313" key="2">
    <source>
        <dbReference type="Proteomes" id="UP001218188"/>
    </source>
</evidence>
<gene>
    <name evidence="1" type="ORF">C8F04DRAFT_1398717</name>
</gene>
<protein>
    <submittedName>
        <fullName evidence="1">Uncharacterized protein</fullName>
    </submittedName>
</protein>
<dbReference type="EMBL" id="JARJCM010000108">
    <property type="protein sequence ID" value="KAJ7028848.1"/>
    <property type="molecule type" value="Genomic_DNA"/>
</dbReference>
<dbReference type="AlphaFoldDB" id="A0AAD6SLC0"/>
<comment type="caution">
    <text evidence="1">The sequence shown here is derived from an EMBL/GenBank/DDBJ whole genome shotgun (WGS) entry which is preliminary data.</text>
</comment>
<proteinExistence type="predicted"/>
<organism evidence="1 2">
    <name type="scientific">Mycena alexandri</name>
    <dbReference type="NCBI Taxonomy" id="1745969"/>
    <lineage>
        <taxon>Eukaryota</taxon>
        <taxon>Fungi</taxon>
        <taxon>Dikarya</taxon>
        <taxon>Basidiomycota</taxon>
        <taxon>Agaricomycotina</taxon>
        <taxon>Agaricomycetes</taxon>
        <taxon>Agaricomycetidae</taxon>
        <taxon>Agaricales</taxon>
        <taxon>Marasmiineae</taxon>
        <taxon>Mycenaceae</taxon>
        <taxon>Mycena</taxon>
    </lineage>
</organism>
<dbReference type="Proteomes" id="UP001218188">
    <property type="component" value="Unassembled WGS sequence"/>
</dbReference>
<accession>A0AAD6SLC0</accession>
<name>A0AAD6SLC0_9AGAR</name>
<keyword evidence="2" id="KW-1185">Reference proteome</keyword>
<sequence length="299" mass="30533">MATYPCQIPSLLSVHPTLAPLAAAVPEIGISEPNGSPLRPAAVSDARLVVDILQAARVRDPDHPVTLTALDDAHTRKTVLETLHGANTFMGGLQNALFLAVNPVLQNAINGIPAAVNGAVNGILPGAVNNAVNNALPGAVNNAVNNALPAALNLALPPPVNPAVNAAAINAAVVAAMGPYTATLADLSATLSCLMARLHNKGAENRNHPFQGIPKTIAGSGAALAAALVPAGVPAPQGTNNIIGSVCGILAAPTLSDLLALTHGQILTLVEFYNDRMGIVVADTISHCRAKVLQWMRYE</sequence>